<comment type="caution">
    <text evidence="1">The sequence shown here is derived from an EMBL/GenBank/DDBJ whole genome shotgun (WGS) entry which is preliminary data.</text>
</comment>
<sequence length="346" mass="37578">MHLYLKAEGRDGDASEFGGQILTFGDFKRHMAQVSSLPLATLRIKVGDPPEFVDYSDSTPLADTVITADCAVYAVGMRETPQPVASVKAVATSSATACRCDSCIAKDKHREHLHEDPPSIPVSRSESDKQNSEMAESVAFKGRFLVWRKVPSDNSCLFRSLCHALGQASLTPERLRELVCHGILNNPDKYSEAVLEKPIGKYCQWISQATSWGGGIEIAILSEAFSVEICSIDIQSLRIDRFGEGKYAGRVILLYSGIHYDYVAFAASADAPRDFDQTEFGIVASVDNDAVLAAAVELAAALRSRHGSLAETLVRVQCSECSLVVYGENEARAHAMATGHAKFSQV</sequence>
<organism evidence="1 2">
    <name type="scientific">Coemansia aciculifera</name>
    <dbReference type="NCBI Taxonomy" id="417176"/>
    <lineage>
        <taxon>Eukaryota</taxon>
        <taxon>Fungi</taxon>
        <taxon>Fungi incertae sedis</taxon>
        <taxon>Zoopagomycota</taxon>
        <taxon>Kickxellomycotina</taxon>
        <taxon>Kickxellomycetes</taxon>
        <taxon>Kickxellales</taxon>
        <taxon>Kickxellaceae</taxon>
        <taxon>Coemansia</taxon>
    </lineage>
</organism>
<dbReference type="Proteomes" id="UP001139981">
    <property type="component" value="Unassembled WGS sequence"/>
</dbReference>
<keyword evidence="1" id="KW-0645">Protease</keyword>
<reference evidence="1" key="1">
    <citation type="submission" date="2022-07" db="EMBL/GenBank/DDBJ databases">
        <title>Phylogenomic reconstructions and comparative analyses of Kickxellomycotina fungi.</title>
        <authorList>
            <person name="Reynolds N.K."/>
            <person name="Stajich J.E."/>
            <person name="Barry K."/>
            <person name="Grigoriev I.V."/>
            <person name="Crous P."/>
            <person name="Smith M.E."/>
        </authorList>
    </citation>
    <scope>NUCLEOTIDE SEQUENCE</scope>
    <source>
        <strain evidence="1">CBS 190363</strain>
    </source>
</reference>
<name>A0ACC1M8U0_9FUNG</name>
<keyword evidence="2" id="KW-1185">Reference proteome</keyword>
<accession>A0ACC1M8U0</accession>
<evidence type="ECO:0000313" key="1">
    <source>
        <dbReference type="EMBL" id="KAJ2900418.1"/>
    </source>
</evidence>
<proteinExistence type="predicted"/>
<evidence type="ECO:0000313" key="2">
    <source>
        <dbReference type="Proteomes" id="UP001139981"/>
    </source>
</evidence>
<keyword evidence="1" id="KW-0378">Hydrolase</keyword>
<gene>
    <name evidence="1" type="primary">OTU1</name>
    <name evidence="1" type="ORF">IWW38_000471</name>
</gene>
<protein>
    <submittedName>
        <fullName evidence="1">Ubiquitin-specific protease otu1</fullName>
    </submittedName>
</protein>
<dbReference type="EMBL" id="JANBVB010000005">
    <property type="protein sequence ID" value="KAJ2900418.1"/>
    <property type="molecule type" value="Genomic_DNA"/>
</dbReference>